<dbReference type="Pfam" id="PF13318">
    <property type="entry name" value="AtzG-like"/>
    <property type="match status" value="1"/>
</dbReference>
<proteinExistence type="predicted"/>
<dbReference type="Proteomes" id="UP000183031">
    <property type="component" value="Unassembled WGS sequence"/>
</dbReference>
<keyword evidence="2" id="KW-1185">Reference proteome</keyword>
<evidence type="ECO:0000313" key="2">
    <source>
        <dbReference type="Proteomes" id="UP000183031"/>
    </source>
</evidence>
<accession>A0A1G5LPK7</accession>
<reference evidence="1 2" key="1">
    <citation type="submission" date="2016-10" db="EMBL/GenBank/DDBJ databases">
        <authorList>
            <person name="Varghese N."/>
            <person name="Submissions S."/>
        </authorList>
    </citation>
    <scope>NUCLEOTIDE SEQUENCE [LARGE SCALE GENOMIC DNA]</scope>
    <source>
        <strain evidence="1 2">CGMCC 1.6853</strain>
    </source>
</reference>
<dbReference type="RefSeq" id="WP_033634115.1">
    <property type="nucleotide sequence ID" value="NZ_CBCSIN010000021.1"/>
</dbReference>
<sequence length="63" mass="7251">MNNQHAADWAAYIHQMETVLAVELDDVRRRELLKQIERIAALAEPLMALPLDPRQEIAGVYRP</sequence>
<name>A0A1G5LPK7_9GAMM</name>
<comment type="caution">
    <text evidence="1">The sequence shown here is derived from an EMBL/GenBank/DDBJ whole genome shotgun (WGS) entry which is preliminary data.</text>
</comment>
<evidence type="ECO:0000313" key="1">
    <source>
        <dbReference type="EMBL" id="SCZ14776.1"/>
    </source>
</evidence>
<dbReference type="EMBL" id="FMUT01000017">
    <property type="protein sequence ID" value="SCZ14776.1"/>
    <property type="molecule type" value="Genomic_DNA"/>
</dbReference>
<dbReference type="InterPro" id="IPR025148">
    <property type="entry name" value="AtzG-like"/>
</dbReference>
<protein>
    <recommendedName>
        <fullName evidence="3">Oxalurate catabolism protein HpxX</fullName>
    </recommendedName>
</protein>
<dbReference type="NCBIfam" id="NF033624">
    <property type="entry name" value="HpxX"/>
    <property type="match status" value="1"/>
</dbReference>
<evidence type="ECO:0008006" key="3">
    <source>
        <dbReference type="Google" id="ProtNLM"/>
    </source>
</evidence>
<organism evidence="1 2">
    <name type="scientific">Serratia nematodiphila</name>
    <dbReference type="NCBI Taxonomy" id="458197"/>
    <lineage>
        <taxon>Bacteria</taxon>
        <taxon>Pseudomonadati</taxon>
        <taxon>Pseudomonadota</taxon>
        <taxon>Gammaproteobacteria</taxon>
        <taxon>Enterobacterales</taxon>
        <taxon>Yersiniaceae</taxon>
        <taxon>Serratia</taxon>
    </lineage>
</organism>
<gene>
    <name evidence="1" type="ORF">SAMN02927935_04652</name>
</gene>